<keyword evidence="2" id="KW-1185">Reference proteome</keyword>
<dbReference type="Proteomes" id="UP000727407">
    <property type="component" value="Unassembled WGS sequence"/>
</dbReference>
<sequence length="79" mass="9119">MALNMSQPTSYSQAEKSYRLILCSLFSPSQAVCCTQQVTGVWLLRRNTNWAVSVLWFRVSVLYFKPGLGWKKETPKKMK</sequence>
<dbReference type="AlphaFoldDB" id="A0A8J4UCB6"/>
<comment type="caution">
    <text evidence="1">The sequence shown here is derived from an EMBL/GenBank/DDBJ whole genome shotgun (WGS) entry which is preliminary data.</text>
</comment>
<reference evidence="1" key="1">
    <citation type="submission" date="2020-07" db="EMBL/GenBank/DDBJ databases">
        <title>Clarias magur genome sequencing, assembly and annotation.</title>
        <authorList>
            <person name="Kushwaha B."/>
            <person name="Kumar R."/>
            <person name="Das P."/>
            <person name="Joshi C.G."/>
            <person name="Kumar D."/>
            <person name="Nagpure N.S."/>
            <person name="Pandey M."/>
            <person name="Agarwal S."/>
            <person name="Srivastava S."/>
            <person name="Singh M."/>
            <person name="Sahoo L."/>
            <person name="Jayasankar P."/>
            <person name="Meher P.K."/>
            <person name="Koringa P.G."/>
            <person name="Iquebal M.A."/>
            <person name="Das S.P."/>
            <person name="Bit A."/>
            <person name="Patnaik S."/>
            <person name="Patel N."/>
            <person name="Shah T.M."/>
            <person name="Hinsu A."/>
            <person name="Jena J.K."/>
        </authorList>
    </citation>
    <scope>NUCLEOTIDE SEQUENCE</scope>
    <source>
        <strain evidence="1">CIFAMagur01</strain>
        <tissue evidence="1">Testis</tissue>
    </source>
</reference>
<gene>
    <name evidence="1" type="ORF">DAT39_006760</name>
</gene>
<protein>
    <submittedName>
        <fullName evidence="1">Uncharacterized protein</fullName>
    </submittedName>
</protein>
<evidence type="ECO:0000313" key="2">
    <source>
        <dbReference type="Proteomes" id="UP000727407"/>
    </source>
</evidence>
<organism evidence="1 2">
    <name type="scientific">Clarias magur</name>
    <name type="common">Asian catfish</name>
    <name type="synonym">Macropteronotus magur</name>
    <dbReference type="NCBI Taxonomy" id="1594786"/>
    <lineage>
        <taxon>Eukaryota</taxon>
        <taxon>Metazoa</taxon>
        <taxon>Chordata</taxon>
        <taxon>Craniata</taxon>
        <taxon>Vertebrata</taxon>
        <taxon>Euteleostomi</taxon>
        <taxon>Actinopterygii</taxon>
        <taxon>Neopterygii</taxon>
        <taxon>Teleostei</taxon>
        <taxon>Ostariophysi</taxon>
        <taxon>Siluriformes</taxon>
        <taxon>Clariidae</taxon>
        <taxon>Clarias</taxon>
    </lineage>
</organism>
<accession>A0A8J4UCB6</accession>
<evidence type="ECO:0000313" key="1">
    <source>
        <dbReference type="EMBL" id="KAF5903456.1"/>
    </source>
</evidence>
<name>A0A8J4UCB6_CLAMG</name>
<proteinExistence type="predicted"/>
<dbReference type="EMBL" id="QNUK01000072">
    <property type="protein sequence ID" value="KAF5903456.1"/>
    <property type="molecule type" value="Genomic_DNA"/>
</dbReference>